<protein>
    <submittedName>
        <fullName evidence="3">(salmon louse) hypothetical protein</fullName>
    </submittedName>
</protein>
<dbReference type="GO" id="GO:0007219">
    <property type="term" value="P:Notch signaling pathway"/>
    <property type="evidence" value="ECO:0007669"/>
    <property type="project" value="TreeGrafter"/>
</dbReference>
<dbReference type="SUPFAM" id="SSF50044">
    <property type="entry name" value="SH3-domain"/>
    <property type="match status" value="1"/>
</dbReference>
<evidence type="ECO:0000313" key="4">
    <source>
        <dbReference type="Proteomes" id="UP000675881"/>
    </source>
</evidence>
<evidence type="ECO:0000256" key="1">
    <source>
        <dbReference type="ARBA" id="ARBA00022443"/>
    </source>
</evidence>
<reference evidence="3" key="1">
    <citation type="submission" date="2021-02" db="EMBL/GenBank/DDBJ databases">
        <authorList>
            <person name="Bekaert M."/>
        </authorList>
    </citation>
    <scope>NUCLEOTIDE SEQUENCE</scope>
    <source>
        <strain evidence="3">IoA-00</strain>
    </source>
</reference>
<dbReference type="Pfam" id="PF00018">
    <property type="entry name" value="SH3_1"/>
    <property type="match status" value="1"/>
</dbReference>
<dbReference type="GO" id="GO:0005886">
    <property type="term" value="C:plasma membrane"/>
    <property type="evidence" value="ECO:0007669"/>
    <property type="project" value="TreeGrafter"/>
</dbReference>
<dbReference type="EMBL" id="HG994591">
    <property type="protein sequence ID" value="CAF2820350.1"/>
    <property type="molecule type" value="Genomic_DNA"/>
</dbReference>
<gene>
    <name evidence="3" type="ORF">LSAA_3719</name>
</gene>
<name>A0A7R8CH16_LEPSM</name>
<evidence type="ECO:0000313" key="3">
    <source>
        <dbReference type="EMBL" id="CAF2820350.1"/>
    </source>
</evidence>
<dbReference type="PRINTS" id="PR00499">
    <property type="entry name" value="P67PHOX"/>
</dbReference>
<feature type="region of interest" description="Disordered" evidence="2">
    <location>
        <begin position="329"/>
        <end position="352"/>
    </location>
</feature>
<dbReference type="PRINTS" id="PR00452">
    <property type="entry name" value="SH3DOMAIN"/>
</dbReference>
<dbReference type="SMART" id="SM00326">
    <property type="entry name" value="SH3"/>
    <property type="match status" value="1"/>
</dbReference>
<organism evidence="3 4">
    <name type="scientific">Lepeophtheirus salmonis</name>
    <name type="common">Salmon louse</name>
    <name type="synonym">Caligus salmonis</name>
    <dbReference type="NCBI Taxonomy" id="72036"/>
    <lineage>
        <taxon>Eukaryota</taxon>
        <taxon>Metazoa</taxon>
        <taxon>Ecdysozoa</taxon>
        <taxon>Arthropoda</taxon>
        <taxon>Crustacea</taxon>
        <taxon>Multicrustacea</taxon>
        <taxon>Hexanauplia</taxon>
        <taxon>Copepoda</taxon>
        <taxon>Siphonostomatoida</taxon>
        <taxon>Caligidae</taxon>
        <taxon>Lepeophtheirus</taxon>
    </lineage>
</organism>
<dbReference type="Proteomes" id="UP000675881">
    <property type="component" value="Chromosome 12"/>
</dbReference>
<dbReference type="AlphaFoldDB" id="A0A7R8CH16"/>
<dbReference type="InterPro" id="IPR050384">
    <property type="entry name" value="Endophilin_SH3RF"/>
</dbReference>
<evidence type="ECO:0000256" key="2">
    <source>
        <dbReference type="SAM" id="MobiDB-lite"/>
    </source>
</evidence>
<accession>A0A7R8CH16</accession>
<keyword evidence="1" id="KW-0728">SH3 domain</keyword>
<dbReference type="GO" id="GO:0043025">
    <property type="term" value="C:neuronal cell body"/>
    <property type="evidence" value="ECO:0007669"/>
    <property type="project" value="TreeGrafter"/>
</dbReference>
<dbReference type="GO" id="GO:0030425">
    <property type="term" value="C:dendrite"/>
    <property type="evidence" value="ECO:0007669"/>
    <property type="project" value="TreeGrafter"/>
</dbReference>
<dbReference type="PROSITE" id="PS50002">
    <property type="entry name" value="SH3"/>
    <property type="match status" value="1"/>
</dbReference>
<dbReference type="InterPro" id="IPR036028">
    <property type="entry name" value="SH3-like_dom_sf"/>
</dbReference>
<dbReference type="InterPro" id="IPR001452">
    <property type="entry name" value="SH3_domain"/>
</dbReference>
<dbReference type="PANTHER" id="PTHR14167">
    <property type="entry name" value="SH3 DOMAIN-CONTAINING"/>
    <property type="match status" value="1"/>
</dbReference>
<proteinExistence type="predicted"/>
<dbReference type="GO" id="GO:0045202">
    <property type="term" value="C:synapse"/>
    <property type="evidence" value="ECO:0007669"/>
    <property type="project" value="TreeGrafter"/>
</dbReference>
<dbReference type="PANTHER" id="PTHR14167:SF56">
    <property type="entry name" value="SORBIN AND SH3 DOMAIN-CONTAINING PROTEIN 2"/>
    <property type="match status" value="1"/>
</dbReference>
<dbReference type="OrthoDB" id="19092at2759"/>
<keyword evidence="4" id="KW-1185">Reference proteome</keyword>
<dbReference type="Gene3D" id="2.30.30.40">
    <property type="entry name" value="SH3 Domains"/>
    <property type="match status" value="1"/>
</dbReference>
<sequence>MESRFERERRLIIGSICQYKPKVQKYVIGKYQKQFSGKNISHDTFKSRRSPIHDDTQNCSIEFNDHSFLENNGRFGCNITRYSNKHIYSPLTCSASKLNFTTYKTATPTSIHYIKNRRHESTDNSKLISFFKVVEKSSNLKHPTIDLSNKNNSNDRNSTSKCNIYKDIEEIEYINNHIPNQEEVYNKKIKNIIEGDEQRNSNELNREQIITIGNEQLESSTILINHISRKFKLYKFVTKALYDFKAENNKELNILKGDTVIVQRKVDSNWYEGECNMRHGIFPISYVASNAGSKFHLNYERQRFRRTDSADSNNSSLASFGISILSRTNSRKNKSNNNSHIITPAQEKEDNDINIITRGRNSSEQKPENGACFEFVPFSISSHFRREGIDECQFEHIDLMINEGHLVAPLSKKQQKGESMSQTYQRLKIIGNTVHLQDLDLERWYPMPPINSCTYEELRMLKADSSLDSILETI</sequence>